<dbReference type="PANTHER" id="PTHR31123">
    <property type="entry name" value="ACCUMULATION OF DYADS PROTEIN 2-RELATED"/>
    <property type="match status" value="1"/>
</dbReference>
<evidence type="ECO:0000256" key="1">
    <source>
        <dbReference type="ARBA" id="ARBA00004141"/>
    </source>
</evidence>
<comment type="subcellular location">
    <subcellularLocation>
        <location evidence="1">Membrane</location>
        <topology evidence="1">Multi-pass membrane protein</topology>
    </subcellularLocation>
</comment>
<dbReference type="NCBIfam" id="NF038013">
    <property type="entry name" value="AceTr_1"/>
    <property type="match status" value="1"/>
</dbReference>
<sequence length="253" mass="27801">MPVRQREEKYIEIDVNTNDSSYQPPHSNIPYLSDQQFESLLHNMGGLNAKTPVPTSLGNPGALGLAAFALTLFMLSVFNAGSNLIDPKVSAVFLPVALFYGGIAQFAAGMWEFQVNNTFGATVFSSYGAFWLSFGGYIYYIVPTIESTGKVNKATGFFLLCWFFYTICINVAAYKTSRLVFYIFIILNMTFLFLVVGSLANSSVVLNIGGWFGIATSFAAWYGSAALVINITWKKAILPIGVYQAPKEKSIED</sequence>
<evidence type="ECO:0000256" key="3">
    <source>
        <dbReference type="ARBA" id="ARBA00022692"/>
    </source>
</evidence>
<dbReference type="InterPro" id="IPR051633">
    <property type="entry name" value="AceTr"/>
</dbReference>
<keyword evidence="3 6" id="KW-0812">Transmembrane</keyword>
<evidence type="ECO:0000256" key="6">
    <source>
        <dbReference type="SAM" id="Phobius"/>
    </source>
</evidence>
<evidence type="ECO:0000256" key="2">
    <source>
        <dbReference type="ARBA" id="ARBA00005587"/>
    </source>
</evidence>
<feature type="transmembrane region" description="Helical" evidence="6">
    <location>
        <begin position="154"/>
        <end position="173"/>
    </location>
</feature>
<dbReference type="EMBL" id="CAJNOR010002844">
    <property type="protein sequence ID" value="CAF1347666.1"/>
    <property type="molecule type" value="Genomic_DNA"/>
</dbReference>
<proteinExistence type="inferred from homology"/>
<accession>A0A815LB13</accession>
<dbReference type="Proteomes" id="UP000663852">
    <property type="component" value="Unassembled WGS sequence"/>
</dbReference>
<reference evidence="8" key="1">
    <citation type="submission" date="2021-02" db="EMBL/GenBank/DDBJ databases">
        <authorList>
            <person name="Nowell W R."/>
        </authorList>
    </citation>
    <scope>NUCLEOTIDE SEQUENCE</scope>
</reference>
<dbReference type="EMBL" id="CAJNOJ010000340">
    <property type="protein sequence ID" value="CAF1407547.1"/>
    <property type="molecule type" value="Genomic_DNA"/>
</dbReference>
<dbReference type="PANTHER" id="PTHR31123:SF1">
    <property type="entry name" value="ACCUMULATION OF DYADS PROTEIN 2-RELATED"/>
    <property type="match status" value="1"/>
</dbReference>
<organism evidence="8 10">
    <name type="scientific">Adineta ricciae</name>
    <name type="common">Rotifer</name>
    <dbReference type="NCBI Taxonomy" id="249248"/>
    <lineage>
        <taxon>Eukaryota</taxon>
        <taxon>Metazoa</taxon>
        <taxon>Spiralia</taxon>
        <taxon>Gnathifera</taxon>
        <taxon>Rotifera</taxon>
        <taxon>Eurotatoria</taxon>
        <taxon>Bdelloidea</taxon>
        <taxon>Adinetida</taxon>
        <taxon>Adinetidae</taxon>
        <taxon>Adineta</taxon>
    </lineage>
</organism>
<feature type="transmembrane region" description="Helical" evidence="6">
    <location>
        <begin position="211"/>
        <end position="233"/>
    </location>
</feature>
<evidence type="ECO:0000313" key="9">
    <source>
        <dbReference type="Proteomes" id="UP000663828"/>
    </source>
</evidence>
<comment type="caution">
    <text evidence="8">The sequence shown here is derived from an EMBL/GenBank/DDBJ whole genome shotgun (WGS) entry which is preliminary data.</text>
</comment>
<gene>
    <name evidence="8" type="ORF">EDS130_LOCUS36470</name>
    <name evidence="7" type="ORF">XAT740_LOCUS31308</name>
</gene>
<keyword evidence="4 6" id="KW-1133">Transmembrane helix</keyword>
<dbReference type="InterPro" id="IPR000791">
    <property type="entry name" value="Gpr1/Fun34/SatP-like"/>
</dbReference>
<protein>
    <submittedName>
        <fullName evidence="8">Uncharacterized protein</fullName>
    </submittedName>
</protein>
<evidence type="ECO:0000313" key="7">
    <source>
        <dbReference type="EMBL" id="CAF1347666.1"/>
    </source>
</evidence>
<dbReference type="OrthoDB" id="3648309at2759"/>
<evidence type="ECO:0000256" key="4">
    <source>
        <dbReference type="ARBA" id="ARBA00022989"/>
    </source>
</evidence>
<feature type="transmembrane region" description="Helical" evidence="6">
    <location>
        <begin position="92"/>
        <end position="111"/>
    </location>
</feature>
<feature type="transmembrane region" description="Helical" evidence="6">
    <location>
        <begin position="123"/>
        <end position="142"/>
    </location>
</feature>
<dbReference type="GO" id="GO:0015123">
    <property type="term" value="F:acetate transmembrane transporter activity"/>
    <property type="evidence" value="ECO:0007669"/>
    <property type="project" value="TreeGrafter"/>
</dbReference>
<evidence type="ECO:0000313" key="8">
    <source>
        <dbReference type="EMBL" id="CAF1407547.1"/>
    </source>
</evidence>
<keyword evidence="5 6" id="KW-0472">Membrane</keyword>
<keyword evidence="9" id="KW-1185">Reference proteome</keyword>
<evidence type="ECO:0000256" key="5">
    <source>
        <dbReference type="ARBA" id="ARBA00023136"/>
    </source>
</evidence>
<comment type="similarity">
    <text evidence="2">Belongs to the acetate uptake transporter (AceTr) (TC 2.A.96) family.</text>
</comment>
<feature type="transmembrane region" description="Helical" evidence="6">
    <location>
        <begin position="179"/>
        <end position="199"/>
    </location>
</feature>
<dbReference type="Proteomes" id="UP000663828">
    <property type="component" value="Unassembled WGS sequence"/>
</dbReference>
<dbReference type="AlphaFoldDB" id="A0A815LB13"/>
<dbReference type="Pfam" id="PF01184">
    <property type="entry name" value="Gpr1_Fun34_YaaH"/>
    <property type="match status" value="1"/>
</dbReference>
<feature type="transmembrane region" description="Helical" evidence="6">
    <location>
        <begin position="61"/>
        <end position="80"/>
    </location>
</feature>
<dbReference type="GO" id="GO:0005886">
    <property type="term" value="C:plasma membrane"/>
    <property type="evidence" value="ECO:0007669"/>
    <property type="project" value="TreeGrafter"/>
</dbReference>
<name>A0A815LB13_ADIRI</name>
<evidence type="ECO:0000313" key="10">
    <source>
        <dbReference type="Proteomes" id="UP000663852"/>
    </source>
</evidence>